<dbReference type="InterPro" id="IPR029052">
    <property type="entry name" value="Metallo-depent_PP-like"/>
</dbReference>
<dbReference type="Gene3D" id="3.60.21.10">
    <property type="match status" value="1"/>
</dbReference>
<dbReference type="EMBL" id="HF679134">
    <property type="protein sequence ID" value="CCU56459.1"/>
    <property type="molecule type" value="Genomic_DNA"/>
</dbReference>
<gene>
    <name evidence="1" type="ORF">MYSEV_261</name>
</gene>
<name>A0A916KQD7_9POXV</name>
<reference evidence="1 2" key="1">
    <citation type="journal article" date="2013" name="J. Virol.">
        <title>New Insights into the Evolution of Entomopoxvirinae from the Complete Genome Sequences of Four Entomopoxviruses Infecting Adoxophyes honmai, Choristoneura biennis, Choristoneura rosaceana, and Mythimna separata.</title>
        <authorList>
            <person name="Theze J."/>
            <person name="Takatsuka J."/>
            <person name="Li Z."/>
            <person name="Gallais J."/>
            <person name="Doucet D."/>
            <person name="Arif B."/>
            <person name="Nakai M."/>
            <person name="Herniou E.A."/>
        </authorList>
    </citation>
    <scope>NUCLEOTIDE SEQUENCE [LARGE SCALE GENOMIC DNA]</scope>
</reference>
<evidence type="ECO:0000313" key="2">
    <source>
        <dbReference type="Proteomes" id="UP000792671"/>
    </source>
</evidence>
<keyword evidence="2" id="KW-1185">Reference proteome</keyword>
<proteinExistence type="predicted"/>
<dbReference type="Proteomes" id="UP000792671">
    <property type="component" value="Genome"/>
</dbReference>
<dbReference type="RefSeq" id="YP_008003778.1">
    <property type="nucleotide sequence ID" value="NC_021246.1"/>
</dbReference>
<organism evidence="1 2">
    <name type="scientific">Mythimna separata entomopoxvirus 'L'</name>
    <dbReference type="NCBI Taxonomy" id="1293572"/>
    <lineage>
        <taxon>Viruses</taxon>
        <taxon>Varidnaviria</taxon>
        <taxon>Bamfordvirae</taxon>
        <taxon>Nucleocytoviricota</taxon>
        <taxon>Pokkesviricetes</taxon>
        <taxon>Chitovirales</taxon>
        <taxon>Poxviridae</taxon>
        <taxon>Entomopoxvirinae</taxon>
        <taxon>Betaentomopoxvirus</taxon>
        <taxon>Betaentomopoxvirus mseparata</taxon>
        <taxon>Mythimna separata entomopoxvirus</taxon>
    </lineage>
</organism>
<evidence type="ECO:0000313" key="1">
    <source>
        <dbReference type="EMBL" id="CCU56459.1"/>
    </source>
</evidence>
<sequence>MIINCMSNINLPVSNNIDFRGDIAIISNITHTHNRKLIKSFIKKFDYFKEIIFIPGDIDVLFDTEFFISDVYKHTFNHRKILRNKIDIINDNELDIVILRDDYYEIDGIEDTIKIYGQSYSEHKKYIINSEVYKTNGMSHLKHTNDIINLRNKIPKCDILITSAQPFGNKNVVCNLLFNKTLDIKPKYHIYNGSSTFSDKQIRKYNDITFINSNIYINNKQSYIFKY</sequence>
<dbReference type="KEGG" id="vg:15613883"/>
<accession>A0A916KQD7</accession>
<dbReference type="GeneID" id="15613883"/>
<dbReference type="OrthoDB" id="18732at10239"/>
<protein>
    <submittedName>
        <fullName evidence="1">Uncharacterized protein</fullName>
    </submittedName>
</protein>